<feature type="region of interest" description="Disordered" evidence="1">
    <location>
        <begin position="104"/>
        <end position="148"/>
    </location>
</feature>
<evidence type="ECO:0000256" key="1">
    <source>
        <dbReference type="SAM" id="MobiDB-lite"/>
    </source>
</evidence>
<gene>
    <name evidence="2" type="ORF">LTR62_002370</name>
</gene>
<organism evidence="2 3">
    <name type="scientific">Meristemomyces frigidus</name>
    <dbReference type="NCBI Taxonomy" id="1508187"/>
    <lineage>
        <taxon>Eukaryota</taxon>
        <taxon>Fungi</taxon>
        <taxon>Dikarya</taxon>
        <taxon>Ascomycota</taxon>
        <taxon>Pezizomycotina</taxon>
        <taxon>Dothideomycetes</taxon>
        <taxon>Dothideomycetidae</taxon>
        <taxon>Mycosphaerellales</taxon>
        <taxon>Teratosphaeriaceae</taxon>
        <taxon>Meristemomyces</taxon>
    </lineage>
</organism>
<accession>A0AAN7TJ91</accession>
<protein>
    <submittedName>
        <fullName evidence="2">Uncharacterized protein</fullName>
    </submittedName>
</protein>
<dbReference type="Proteomes" id="UP001310890">
    <property type="component" value="Unassembled WGS sequence"/>
</dbReference>
<evidence type="ECO:0000313" key="2">
    <source>
        <dbReference type="EMBL" id="KAK5105692.1"/>
    </source>
</evidence>
<name>A0AAN7TJ91_9PEZI</name>
<sequence>MEIARDLEDAIIAKDAQGEDLLPASGDKLIAPSNYAHAKKHMLAALPPYPDEEGLDKFPLADAVENQLYRRFDAILKAWHPHMGVPRTVDDVTIIAHQCLDGRREQKDMQEHSSLQLADEISQPKQPAHASSGRSRAMSRNRKALGASMQVRGVKAMMTLYRE</sequence>
<evidence type="ECO:0000313" key="3">
    <source>
        <dbReference type="Proteomes" id="UP001310890"/>
    </source>
</evidence>
<dbReference type="EMBL" id="JAVRRL010000168">
    <property type="protein sequence ID" value="KAK5105692.1"/>
    <property type="molecule type" value="Genomic_DNA"/>
</dbReference>
<comment type="caution">
    <text evidence="2">The sequence shown here is derived from an EMBL/GenBank/DDBJ whole genome shotgun (WGS) entry which is preliminary data.</text>
</comment>
<proteinExistence type="predicted"/>
<dbReference type="AlphaFoldDB" id="A0AAN7TJ91"/>
<reference evidence="2" key="1">
    <citation type="submission" date="2023-08" db="EMBL/GenBank/DDBJ databases">
        <title>Black Yeasts Isolated from many extreme environments.</title>
        <authorList>
            <person name="Coleine C."/>
            <person name="Stajich J.E."/>
            <person name="Selbmann L."/>
        </authorList>
    </citation>
    <scope>NUCLEOTIDE SEQUENCE</scope>
    <source>
        <strain evidence="2">CCFEE 5401</strain>
    </source>
</reference>